<reference evidence="4" key="1">
    <citation type="submission" date="2003-01" db="EMBL/GenBank/DDBJ databases">
        <title>Molecular characterization, primary structure and molecular evolution of C-type lectins from the mucus of two moray eels.</title>
        <authorList>
            <person name="Ogawa T."/>
            <person name="Sannohe T."/>
            <person name="Muramoto K."/>
        </authorList>
    </citation>
    <scope>NUCLEOTIDE SEQUENCE</scope>
    <source>
        <tissue evidence="4">Skin</tissue>
    </source>
</reference>
<dbReference type="Pfam" id="PF00059">
    <property type="entry name" value="Lectin_C"/>
    <property type="match status" value="1"/>
</dbReference>
<dbReference type="SUPFAM" id="SSF56436">
    <property type="entry name" value="C-type lectin-like"/>
    <property type="match status" value="1"/>
</dbReference>
<keyword evidence="1" id="KW-1015">Disulfide bond</keyword>
<feature type="signal peptide" evidence="2">
    <location>
        <begin position="1"/>
        <end position="23"/>
    </location>
</feature>
<dbReference type="InterPro" id="IPR001304">
    <property type="entry name" value="C-type_lectin-like"/>
</dbReference>
<dbReference type="PROSITE" id="PS00615">
    <property type="entry name" value="C_TYPE_LECTIN_1"/>
    <property type="match status" value="1"/>
</dbReference>
<organism evidence="4">
    <name type="scientific">Echidna delicatula</name>
    <name type="common">Mottled moray</name>
    <name type="synonym">Poecilophis delicatulus</name>
    <dbReference type="NCBI Taxonomy" id="217851"/>
    <lineage>
        <taxon>Eukaryota</taxon>
        <taxon>Metazoa</taxon>
        <taxon>Chordata</taxon>
        <taxon>Craniata</taxon>
        <taxon>Vertebrata</taxon>
        <taxon>Euteleostomi</taxon>
        <taxon>Actinopterygii</taxon>
        <taxon>Neopterygii</taxon>
        <taxon>Teleostei</taxon>
        <taxon>Anguilliformes</taxon>
        <taxon>Muraenidae</taxon>
        <taxon>Echidna</taxon>
    </lineage>
</organism>
<name>Q7T1Q3_ECHDE</name>
<proteinExistence type="evidence at transcript level"/>
<protein>
    <submittedName>
        <fullName evidence="4">C-type lectin</fullName>
    </submittedName>
</protein>
<evidence type="ECO:0000313" key="4">
    <source>
        <dbReference type="EMBL" id="BAC78902.1"/>
    </source>
</evidence>
<dbReference type="AlphaFoldDB" id="Q7T1Q3"/>
<accession>Q7T1Q3</accession>
<dbReference type="InterPro" id="IPR050111">
    <property type="entry name" value="C-type_lectin/snaclec_domain"/>
</dbReference>
<dbReference type="PROSITE" id="PS50041">
    <property type="entry name" value="C_TYPE_LECTIN_2"/>
    <property type="match status" value="1"/>
</dbReference>
<dbReference type="Gene3D" id="3.10.100.10">
    <property type="entry name" value="Mannose-Binding Protein A, subunit A"/>
    <property type="match status" value="1"/>
</dbReference>
<dbReference type="CDD" id="cd00037">
    <property type="entry name" value="CLECT"/>
    <property type="match status" value="1"/>
</dbReference>
<dbReference type="SMART" id="SM00034">
    <property type="entry name" value="CLECT"/>
    <property type="match status" value="1"/>
</dbReference>
<evidence type="ECO:0000256" key="2">
    <source>
        <dbReference type="SAM" id="SignalP"/>
    </source>
</evidence>
<evidence type="ECO:0000259" key="3">
    <source>
        <dbReference type="PROSITE" id="PS50041"/>
    </source>
</evidence>
<dbReference type="GO" id="GO:0030246">
    <property type="term" value="F:carbohydrate binding"/>
    <property type="evidence" value="ECO:0007669"/>
    <property type="project" value="UniProtKB-KW"/>
</dbReference>
<feature type="chain" id="PRO_5004291525" evidence="2">
    <location>
        <begin position="24"/>
        <end position="159"/>
    </location>
</feature>
<dbReference type="InterPro" id="IPR018378">
    <property type="entry name" value="C-type_lectin_CS"/>
</dbReference>
<keyword evidence="4" id="KW-0430">Lectin</keyword>
<feature type="domain" description="C-type lectin" evidence="3">
    <location>
        <begin position="37"/>
        <end position="154"/>
    </location>
</feature>
<gene>
    <name evidence="4" type="primary">edl2</name>
</gene>
<dbReference type="InterPro" id="IPR016186">
    <property type="entry name" value="C-type_lectin-like/link_sf"/>
</dbReference>
<keyword evidence="2" id="KW-0732">Signal</keyword>
<dbReference type="PANTHER" id="PTHR22803">
    <property type="entry name" value="MANNOSE, PHOSPHOLIPASE, LECTIN RECEPTOR RELATED"/>
    <property type="match status" value="1"/>
</dbReference>
<dbReference type="EMBL" id="AB099491">
    <property type="protein sequence ID" value="BAC78902.1"/>
    <property type="molecule type" value="mRNA"/>
</dbReference>
<sequence>MTSFTLPTFLCVVILSSMAWVKSEMCQGPCYDGWVYNNHRCFRYISEKKSWIDAEVNCVSIGGNLASECCEEDSAFIKELQKAEKGDGPFWIGLTDCHKENVWIWSDGTHVRYTHWNDGEPNNLGEEHCVHTNWGDAGGWNDIQCERLYPSVCAMEIPH</sequence>
<evidence type="ECO:0000256" key="1">
    <source>
        <dbReference type="ARBA" id="ARBA00023157"/>
    </source>
</evidence>
<dbReference type="InterPro" id="IPR016187">
    <property type="entry name" value="CTDL_fold"/>
</dbReference>